<keyword evidence="2" id="KW-0472">Membrane</keyword>
<gene>
    <name evidence="3" type="ORF">QEH59_09710</name>
</gene>
<dbReference type="PANTHER" id="PTHR30093">
    <property type="entry name" value="GENERAL SECRETION PATHWAY PROTEIN G"/>
    <property type="match status" value="1"/>
</dbReference>
<dbReference type="EMBL" id="JARXIC010000013">
    <property type="protein sequence ID" value="MDQ8194702.1"/>
    <property type="molecule type" value="Genomic_DNA"/>
</dbReference>
<dbReference type="InterPro" id="IPR012902">
    <property type="entry name" value="N_methyl_site"/>
</dbReference>
<dbReference type="Proteomes" id="UP001243717">
    <property type="component" value="Unassembled WGS sequence"/>
</dbReference>
<keyword evidence="2" id="KW-1133">Transmembrane helix</keyword>
<dbReference type="InterPro" id="IPR045584">
    <property type="entry name" value="Pilin-like"/>
</dbReference>
<dbReference type="SUPFAM" id="SSF54523">
    <property type="entry name" value="Pili subunits"/>
    <property type="match status" value="2"/>
</dbReference>
<dbReference type="Pfam" id="PF07963">
    <property type="entry name" value="N_methyl"/>
    <property type="match status" value="1"/>
</dbReference>
<dbReference type="NCBIfam" id="TIGR02532">
    <property type="entry name" value="IV_pilin_GFxxxE"/>
    <property type="match status" value="1"/>
</dbReference>
<dbReference type="Gene3D" id="3.30.700.10">
    <property type="entry name" value="Glycoprotein, Type 4 Pilin"/>
    <property type="match status" value="1"/>
</dbReference>
<organism evidence="3 4">
    <name type="scientific">Thalassobacterium sedimentorum</name>
    <dbReference type="NCBI Taxonomy" id="3041258"/>
    <lineage>
        <taxon>Bacteria</taxon>
        <taxon>Pseudomonadati</taxon>
        <taxon>Verrucomicrobiota</taxon>
        <taxon>Opitutia</taxon>
        <taxon>Puniceicoccales</taxon>
        <taxon>Coraliomargaritaceae</taxon>
        <taxon>Thalassobacterium</taxon>
    </lineage>
</organism>
<keyword evidence="4" id="KW-1185">Reference proteome</keyword>
<name>A0ABU1AIQ5_9BACT</name>
<reference evidence="3 4" key="1">
    <citation type="submission" date="2023-04" db="EMBL/GenBank/DDBJ databases">
        <title>A novel bacteria isolated from coastal sediment.</title>
        <authorList>
            <person name="Liu X.-J."/>
            <person name="Du Z.-J."/>
        </authorList>
    </citation>
    <scope>NUCLEOTIDE SEQUENCE [LARGE SCALE GENOMIC DNA]</scope>
    <source>
        <strain evidence="3 4">SDUM461004</strain>
    </source>
</reference>
<feature type="transmembrane region" description="Helical" evidence="2">
    <location>
        <begin position="20"/>
        <end position="40"/>
    </location>
</feature>
<protein>
    <submittedName>
        <fullName evidence="3">Prepilin-type N-terminal cleavage/methylation domain-containing protein</fullName>
    </submittedName>
</protein>
<dbReference type="InterPro" id="IPR000983">
    <property type="entry name" value="Bac_GSPG_pilin"/>
</dbReference>
<proteinExistence type="predicted"/>
<dbReference type="RefSeq" id="WP_308985169.1">
    <property type="nucleotide sequence ID" value="NZ_JARXIC010000013.1"/>
</dbReference>
<evidence type="ECO:0000256" key="1">
    <source>
        <dbReference type="ARBA" id="ARBA00022481"/>
    </source>
</evidence>
<dbReference type="PRINTS" id="PR00813">
    <property type="entry name" value="BCTERIALGSPG"/>
</dbReference>
<keyword evidence="2" id="KW-0812">Transmembrane</keyword>
<sequence length="214" mass="23725">MLVKSPISVRPRSQQQGFTLIELLMVISVILILAGITFGISRGVQNAQARAKAKAELAVLSQALEQFKSDYGDYPWVPNRGTSDGQIQSNGSRLLLALDGWMNWNYNGGSKPADLKYRLDFDPEQARGKSYVDMEQFTFNSDYTADSAPTTIYPVDPWGNPYVYDYIGPNTTGWDNFGYVLYSRGPDGEHVAVDSSGIQEQTDSENVDNIYAGQ</sequence>
<evidence type="ECO:0000313" key="3">
    <source>
        <dbReference type="EMBL" id="MDQ8194702.1"/>
    </source>
</evidence>
<evidence type="ECO:0000256" key="2">
    <source>
        <dbReference type="SAM" id="Phobius"/>
    </source>
</evidence>
<accession>A0ABU1AIQ5</accession>
<evidence type="ECO:0000313" key="4">
    <source>
        <dbReference type="Proteomes" id="UP001243717"/>
    </source>
</evidence>
<keyword evidence="1" id="KW-0488">Methylation</keyword>
<comment type="caution">
    <text evidence="3">The sequence shown here is derived from an EMBL/GenBank/DDBJ whole genome shotgun (WGS) entry which is preliminary data.</text>
</comment>